<reference evidence="2" key="1">
    <citation type="submission" date="2023-10" db="EMBL/GenBank/DDBJ databases">
        <authorList>
            <person name="Chen Y."/>
            <person name="Shah S."/>
            <person name="Dougan E. K."/>
            <person name="Thang M."/>
            <person name="Chan C."/>
        </authorList>
    </citation>
    <scope>NUCLEOTIDE SEQUENCE [LARGE SCALE GENOMIC DNA]</scope>
</reference>
<evidence type="ECO:0000313" key="2">
    <source>
        <dbReference type="EMBL" id="CAK0877873.1"/>
    </source>
</evidence>
<keyword evidence="3" id="KW-1185">Reference proteome</keyword>
<dbReference type="PANTHER" id="PTHR43036:SF1">
    <property type="entry name" value="S-ADENOSYL-L-METHIONINE-DEPENDENT METHYLTRANSFERASES SUPERFAMILY PROTEIN"/>
    <property type="match status" value="1"/>
</dbReference>
<organism evidence="2 3">
    <name type="scientific">Prorocentrum cordatum</name>
    <dbReference type="NCBI Taxonomy" id="2364126"/>
    <lineage>
        <taxon>Eukaryota</taxon>
        <taxon>Sar</taxon>
        <taxon>Alveolata</taxon>
        <taxon>Dinophyceae</taxon>
        <taxon>Prorocentrales</taxon>
        <taxon>Prorocentraceae</taxon>
        <taxon>Prorocentrum</taxon>
    </lineage>
</organism>
<dbReference type="PANTHER" id="PTHR43036">
    <property type="entry name" value="OSJNBB0011N17.9 PROTEIN"/>
    <property type="match status" value="1"/>
</dbReference>
<dbReference type="Gene3D" id="3.40.50.150">
    <property type="entry name" value="Vaccinia Virus protein VP39"/>
    <property type="match status" value="1"/>
</dbReference>
<dbReference type="Pfam" id="PF08241">
    <property type="entry name" value="Methyltransf_11"/>
    <property type="match status" value="1"/>
</dbReference>
<accession>A0ABN9VXZ5</accession>
<dbReference type="EMBL" id="CAUYUJ010017782">
    <property type="protein sequence ID" value="CAK0877873.1"/>
    <property type="molecule type" value="Genomic_DNA"/>
</dbReference>
<dbReference type="InterPro" id="IPR029063">
    <property type="entry name" value="SAM-dependent_MTases_sf"/>
</dbReference>
<name>A0ABN9VXZ5_9DINO</name>
<evidence type="ECO:0000259" key="1">
    <source>
        <dbReference type="Pfam" id="PF08241"/>
    </source>
</evidence>
<evidence type="ECO:0000313" key="3">
    <source>
        <dbReference type="Proteomes" id="UP001189429"/>
    </source>
</evidence>
<gene>
    <name evidence="2" type="ORF">PCOR1329_LOCUS61786</name>
</gene>
<proteinExistence type="predicted"/>
<feature type="domain" description="Methyltransferase type 11" evidence="1">
    <location>
        <begin position="64"/>
        <end position="116"/>
    </location>
</feature>
<comment type="caution">
    <text evidence="2">The sequence shown here is derived from an EMBL/GenBank/DDBJ whole genome shotgun (WGS) entry which is preliminary data.</text>
</comment>
<protein>
    <recommendedName>
        <fullName evidence="1">Methyltransferase type 11 domain-containing protein</fullName>
    </recommendedName>
</protein>
<dbReference type="SUPFAM" id="SSF53335">
    <property type="entry name" value="S-adenosyl-L-methionine-dependent methyltransferases"/>
    <property type="match status" value="1"/>
</dbReference>
<dbReference type="Proteomes" id="UP001189429">
    <property type="component" value="Unassembled WGS sequence"/>
</dbReference>
<sequence length="184" mass="20713">MDGGARGALTEFYAEAFAEYPGARCLDVGAGRLSHYPQSRTWEHMSITGLMEFELQGNSQADDFAVRDLNKIPELPYCSASFDIVTCAAAFKYFVRPLEILREMGRVLKPGGVLILSTSNRMFEEKAVRCWRQTRDDVEHCLIYASFVHYSGLFERPLARDVTPLLAKVGIGDPMYVVFAKRSQ</sequence>
<dbReference type="CDD" id="cd02440">
    <property type="entry name" value="AdoMet_MTases"/>
    <property type="match status" value="1"/>
</dbReference>
<dbReference type="InterPro" id="IPR013216">
    <property type="entry name" value="Methyltransf_11"/>
</dbReference>